<dbReference type="InterPro" id="IPR036388">
    <property type="entry name" value="WH-like_DNA-bd_sf"/>
</dbReference>
<evidence type="ECO:0000259" key="5">
    <source>
        <dbReference type="Pfam" id="PF08281"/>
    </source>
</evidence>
<keyword evidence="2" id="KW-0805">Transcription regulation</keyword>
<dbReference type="NCBIfam" id="TIGR02937">
    <property type="entry name" value="sigma70-ECF"/>
    <property type="match status" value="1"/>
</dbReference>
<dbReference type="Pfam" id="PF08281">
    <property type="entry name" value="Sigma70_r4_2"/>
    <property type="match status" value="1"/>
</dbReference>
<sequence>MFQTWFLRRNLWAIVVRTIPVDATLPPAPSRLSLTDSLEQLFKRHDPWFRPLMRQRHGDIAAEDLVHESYLRAAPYLAAGTLRHPEALLIRIAENLASNMRRDRYPEIAQDLGTSAFEKHASTPTQDYAVTFKQIVLALPTELRDVFMLNHVQGMTYEEIAVHLGIPRTTVHHRMRKALEKTSKAMRD</sequence>
<proteinExistence type="inferred from homology"/>
<dbReference type="EMBL" id="NCDQ01000184">
    <property type="protein sequence ID" value="OYX02508.1"/>
    <property type="molecule type" value="Genomic_DNA"/>
</dbReference>
<accession>A0A258D428</accession>
<evidence type="ECO:0000256" key="1">
    <source>
        <dbReference type="ARBA" id="ARBA00010641"/>
    </source>
</evidence>
<dbReference type="Gene3D" id="1.10.10.10">
    <property type="entry name" value="Winged helix-like DNA-binding domain superfamily/Winged helix DNA-binding domain"/>
    <property type="match status" value="1"/>
</dbReference>
<dbReference type="AlphaFoldDB" id="A0A258D428"/>
<dbReference type="InterPro" id="IPR013324">
    <property type="entry name" value="RNA_pol_sigma_r3/r4-like"/>
</dbReference>
<evidence type="ECO:0000313" key="6">
    <source>
        <dbReference type="EMBL" id="OYX02508.1"/>
    </source>
</evidence>
<dbReference type="Proteomes" id="UP000215616">
    <property type="component" value="Unassembled WGS sequence"/>
</dbReference>
<dbReference type="InterPro" id="IPR039425">
    <property type="entry name" value="RNA_pol_sigma-70-like"/>
</dbReference>
<evidence type="ECO:0000256" key="4">
    <source>
        <dbReference type="ARBA" id="ARBA00023163"/>
    </source>
</evidence>
<dbReference type="InterPro" id="IPR013249">
    <property type="entry name" value="RNA_pol_sigma70_r4_t2"/>
</dbReference>
<comment type="caution">
    <text evidence="6">The sequence shown here is derived from an EMBL/GenBank/DDBJ whole genome shotgun (WGS) entry which is preliminary data.</text>
</comment>
<evidence type="ECO:0000313" key="7">
    <source>
        <dbReference type="Proteomes" id="UP000215616"/>
    </source>
</evidence>
<dbReference type="GO" id="GO:0006352">
    <property type="term" value="P:DNA-templated transcription initiation"/>
    <property type="evidence" value="ECO:0007669"/>
    <property type="project" value="InterPro"/>
</dbReference>
<dbReference type="SUPFAM" id="SSF88659">
    <property type="entry name" value="Sigma3 and sigma4 domains of RNA polymerase sigma factors"/>
    <property type="match status" value="1"/>
</dbReference>
<evidence type="ECO:0000256" key="2">
    <source>
        <dbReference type="ARBA" id="ARBA00023015"/>
    </source>
</evidence>
<dbReference type="Gene3D" id="1.10.1740.10">
    <property type="match status" value="1"/>
</dbReference>
<comment type="similarity">
    <text evidence="1">Belongs to the sigma-70 factor family. ECF subfamily.</text>
</comment>
<evidence type="ECO:0000256" key="3">
    <source>
        <dbReference type="ARBA" id="ARBA00023082"/>
    </source>
</evidence>
<keyword evidence="3" id="KW-0731">Sigma factor</keyword>
<reference evidence="6 7" key="1">
    <citation type="submission" date="2017-03" db="EMBL/GenBank/DDBJ databases">
        <title>Lifting the veil on microbial sulfur biogeochemistry in mining wastewaters.</title>
        <authorList>
            <person name="Kantor R.S."/>
            <person name="Colenbrander Nelson T."/>
            <person name="Marshall S."/>
            <person name="Bennett D."/>
            <person name="Apte S."/>
            <person name="Camacho D."/>
            <person name="Thomas B.C."/>
            <person name="Warren L.A."/>
            <person name="Banfield J.F."/>
        </authorList>
    </citation>
    <scope>NUCLEOTIDE SEQUENCE [LARGE SCALE GENOMIC DNA]</scope>
    <source>
        <strain evidence="6">32-67-7</strain>
    </source>
</reference>
<keyword evidence="4" id="KW-0804">Transcription</keyword>
<gene>
    <name evidence="6" type="ORF">B7Z12_11980</name>
</gene>
<protein>
    <recommendedName>
        <fullName evidence="5">RNA polymerase sigma factor 70 region 4 type 2 domain-containing protein</fullName>
    </recommendedName>
</protein>
<dbReference type="GO" id="GO:0003677">
    <property type="term" value="F:DNA binding"/>
    <property type="evidence" value="ECO:0007669"/>
    <property type="project" value="InterPro"/>
</dbReference>
<organism evidence="6 7">
    <name type="scientific">Caulobacter vibrioides</name>
    <name type="common">Caulobacter crescentus</name>
    <dbReference type="NCBI Taxonomy" id="155892"/>
    <lineage>
        <taxon>Bacteria</taxon>
        <taxon>Pseudomonadati</taxon>
        <taxon>Pseudomonadota</taxon>
        <taxon>Alphaproteobacteria</taxon>
        <taxon>Caulobacterales</taxon>
        <taxon>Caulobacteraceae</taxon>
        <taxon>Caulobacter</taxon>
    </lineage>
</organism>
<dbReference type="GO" id="GO:0016987">
    <property type="term" value="F:sigma factor activity"/>
    <property type="evidence" value="ECO:0007669"/>
    <property type="project" value="UniProtKB-KW"/>
</dbReference>
<dbReference type="InterPro" id="IPR013325">
    <property type="entry name" value="RNA_pol_sigma_r2"/>
</dbReference>
<dbReference type="PANTHER" id="PTHR43133">
    <property type="entry name" value="RNA POLYMERASE ECF-TYPE SIGMA FACTO"/>
    <property type="match status" value="1"/>
</dbReference>
<name>A0A258D428_CAUVI</name>
<feature type="domain" description="RNA polymerase sigma factor 70 region 4 type 2" evidence="5">
    <location>
        <begin position="134"/>
        <end position="181"/>
    </location>
</feature>
<dbReference type="PANTHER" id="PTHR43133:SF63">
    <property type="entry name" value="RNA POLYMERASE SIGMA FACTOR FECI-RELATED"/>
    <property type="match status" value="1"/>
</dbReference>
<dbReference type="CDD" id="cd06171">
    <property type="entry name" value="Sigma70_r4"/>
    <property type="match status" value="1"/>
</dbReference>
<dbReference type="InterPro" id="IPR014284">
    <property type="entry name" value="RNA_pol_sigma-70_dom"/>
</dbReference>
<dbReference type="SUPFAM" id="SSF88946">
    <property type="entry name" value="Sigma2 domain of RNA polymerase sigma factors"/>
    <property type="match status" value="1"/>
</dbReference>